<dbReference type="PANTHER" id="PTHR43166">
    <property type="entry name" value="AMINO ACID IMPORT ATP-BINDING PROTEIN"/>
    <property type="match status" value="1"/>
</dbReference>
<dbReference type="KEGG" id="many:MANY_51580"/>
<evidence type="ECO:0000256" key="10">
    <source>
        <dbReference type="ARBA" id="ARBA00047624"/>
    </source>
</evidence>
<feature type="domain" description="ABC transporter" evidence="11">
    <location>
        <begin position="19"/>
        <end position="262"/>
    </location>
</feature>
<dbReference type="FunFam" id="3.40.50.300:FF:000020">
    <property type="entry name" value="Amino acid ABC transporter ATP-binding component"/>
    <property type="match status" value="1"/>
</dbReference>
<dbReference type="GO" id="GO:0016887">
    <property type="term" value="F:ATP hydrolysis activity"/>
    <property type="evidence" value="ECO:0007669"/>
    <property type="project" value="InterPro"/>
</dbReference>
<evidence type="ECO:0000256" key="6">
    <source>
        <dbReference type="ARBA" id="ARBA00022840"/>
    </source>
</evidence>
<evidence type="ECO:0000313" key="12">
    <source>
        <dbReference type="EMBL" id="BBZ79821.1"/>
    </source>
</evidence>
<keyword evidence="5" id="KW-0547">Nucleotide-binding</keyword>
<comment type="catalytic activity">
    <reaction evidence="10">
        <text>a polar amino acid(out) + ATP + H2O = a polar amino acid(in) + ADP + phosphate + H(+)</text>
        <dbReference type="Rhea" id="RHEA:14673"/>
        <dbReference type="ChEBI" id="CHEBI:15377"/>
        <dbReference type="ChEBI" id="CHEBI:15378"/>
        <dbReference type="ChEBI" id="CHEBI:30616"/>
        <dbReference type="ChEBI" id="CHEBI:43474"/>
        <dbReference type="ChEBI" id="CHEBI:62031"/>
        <dbReference type="ChEBI" id="CHEBI:456216"/>
        <dbReference type="EC" id="7.4.2.1"/>
    </reaction>
    <physiologicalReaction direction="left-to-right" evidence="10">
        <dbReference type="Rhea" id="RHEA:14674"/>
    </physiologicalReaction>
</comment>
<keyword evidence="6 12" id="KW-0067">ATP-binding</keyword>
<dbReference type="SUPFAM" id="SSF52540">
    <property type="entry name" value="P-loop containing nucleoside triphosphate hydrolases"/>
    <property type="match status" value="1"/>
</dbReference>
<dbReference type="EMBL" id="AP022620">
    <property type="protein sequence ID" value="BBZ79821.1"/>
    <property type="molecule type" value="Genomic_DNA"/>
</dbReference>
<dbReference type="PROSITE" id="PS00211">
    <property type="entry name" value="ABC_TRANSPORTER_1"/>
    <property type="match status" value="1"/>
</dbReference>
<dbReference type="InterPro" id="IPR003439">
    <property type="entry name" value="ABC_transporter-like_ATP-bd"/>
</dbReference>
<keyword evidence="8" id="KW-0472">Membrane</keyword>
<evidence type="ECO:0000256" key="2">
    <source>
        <dbReference type="ARBA" id="ARBA00005417"/>
    </source>
</evidence>
<name>A0A6N4WL25_9MYCO</name>
<dbReference type="GO" id="GO:0015426">
    <property type="term" value="F:ATPase-coupled polar amino acid-transporter activity"/>
    <property type="evidence" value="ECO:0007669"/>
    <property type="project" value="UniProtKB-EC"/>
</dbReference>
<keyword evidence="7" id="KW-0029">Amino-acid transport</keyword>
<evidence type="ECO:0000313" key="13">
    <source>
        <dbReference type="Proteomes" id="UP000467249"/>
    </source>
</evidence>
<evidence type="ECO:0000256" key="4">
    <source>
        <dbReference type="ARBA" id="ARBA00022475"/>
    </source>
</evidence>
<dbReference type="Proteomes" id="UP000467249">
    <property type="component" value="Chromosome"/>
</dbReference>
<keyword evidence="13" id="KW-1185">Reference proteome</keyword>
<dbReference type="InterPro" id="IPR030679">
    <property type="entry name" value="ABC_ATPase_HisP-typ"/>
</dbReference>
<dbReference type="SMART" id="SM00382">
    <property type="entry name" value="AAA"/>
    <property type="match status" value="1"/>
</dbReference>
<gene>
    <name evidence="12" type="ORF">MANY_51580</name>
</gene>
<dbReference type="GO" id="GO:0005524">
    <property type="term" value="F:ATP binding"/>
    <property type="evidence" value="ECO:0007669"/>
    <property type="project" value="UniProtKB-KW"/>
</dbReference>
<comment type="similarity">
    <text evidence="2">Belongs to the ABC transporter superfamily.</text>
</comment>
<dbReference type="EC" id="7.4.2.1" evidence="9"/>
<dbReference type="GO" id="GO:0005886">
    <property type="term" value="C:plasma membrane"/>
    <property type="evidence" value="ECO:0007669"/>
    <property type="project" value="UniProtKB-SubCell"/>
</dbReference>
<sequence length="266" mass="29135">MISCEHFVNSQGVESFPIVSVQNVSRTLGGRKVLDDVSLDVLRGEVVVLIGPSGAGKTTLLRSLNRLETIDSGNILIGGMPIGYRDAHSAERVSAGELARRRREIGFVFQHFNLFPHMTAAENVWNGPVRVLGVAKDEARDSAMALLSRVGLADKANARPSQLSGGQQQRVAIARALAMRPKVMLFDEPTSALDVEMVGEVLAVMRELADEHMTMVVVTHEMRFARDAADRIVVMDAGRIIEDAPPSRLFTAPRHERTKAFLSTIR</sequence>
<dbReference type="CDD" id="cd03262">
    <property type="entry name" value="ABC_HisP_GlnQ"/>
    <property type="match status" value="1"/>
</dbReference>
<organism evidence="12 13">
    <name type="scientific">Mycolicibacterium anyangense</name>
    <dbReference type="NCBI Taxonomy" id="1431246"/>
    <lineage>
        <taxon>Bacteria</taxon>
        <taxon>Bacillati</taxon>
        <taxon>Actinomycetota</taxon>
        <taxon>Actinomycetes</taxon>
        <taxon>Mycobacteriales</taxon>
        <taxon>Mycobacteriaceae</taxon>
        <taxon>Mycolicibacterium</taxon>
    </lineage>
</organism>
<accession>A0A6N4WL25</accession>
<evidence type="ECO:0000256" key="9">
    <source>
        <dbReference type="ARBA" id="ARBA00038850"/>
    </source>
</evidence>
<evidence type="ECO:0000256" key="3">
    <source>
        <dbReference type="ARBA" id="ARBA00022448"/>
    </source>
</evidence>
<dbReference type="PIRSF" id="PIRSF039085">
    <property type="entry name" value="ABC_ATPase_HisP"/>
    <property type="match status" value="1"/>
</dbReference>
<evidence type="ECO:0000256" key="7">
    <source>
        <dbReference type="ARBA" id="ARBA00022970"/>
    </source>
</evidence>
<dbReference type="InterPro" id="IPR050086">
    <property type="entry name" value="MetN_ABC_transporter-like"/>
</dbReference>
<dbReference type="RefSeq" id="WP_163807149.1">
    <property type="nucleotide sequence ID" value="NZ_AP022620.1"/>
</dbReference>
<dbReference type="InterPro" id="IPR003593">
    <property type="entry name" value="AAA+_ATPase"/>
</dbReference>
<dbReference type="Gene3D" id="3.40.50.300">
    <property type="entry name" value="P-loop containing nucleotide triphosphate hydrolases"/>
    <property type="match status" value="1"/>
</dbReference>
<evidence type="ECO:0000256" key="1">
    <source>
        <dbReference type="ARBA" id="ARBA00004202"/>
    </source>
</evidence>
<dbReference type="InterPro" id="IPR027417">
    <property type="entry name" value="P-loop_NTPase"/>
</dbReference>
<dbReference type="PANTHER" id="PTHR43166:SF9">
    <property type="entry name" value="GLUTAMATE_ASPARTATE IMPORT ATP-BINDING PROTEIN GLTL"/>
    <property type="match status" value="1"/>
</dbReference>
<proteinExistence type="inferred from homology"/>
<evidence type="ECO:0000259" key="11">
    <source>
        <dbReference type="PROSITE" id="PS50893"/>
    </source>
</evidence>
<dbReference type="Pfam" id="PF00005">
    <property type="entry name" value="ABC_tran"/>
    <property type="match status" value="1"/>
</dbReference>
<dbReference type="PROSITE" id="PS50893">
    <property type="entry name" value="ABC_TRANSPORTER_2"/>
    <property type="match status" value="1"/>
</dbReference>
<reference evidence="12 13" key="1">
    <citation type="journal article" date="2019" name="Emerg. Microbes Infect.">
        <title>Comprehensive subspecies identification of 175 nontuberculous mycobacteria species based on 7547 genomic profiles.</title>
        <authorList>
            <person name="Matsumoto Y."/>
            <person name="Kinjo T."/>
            <person name="Motooka D."/>
            <person name="Nabeya D."/>
            <person name="Jung N."/>
            <person name="Uechi K."/>
            <person name="Horii T."/>
            <person name="Iida T."/>
            <person name="Fujita J."/>
            <person name="Nakamura S."/>
        </authorList>
    </citation>
    <scope>NUCLEOTIDE SEQUENCE [LARGE SCALE GENOMIC DNA]</scope>
    <source>
        <strain evidence="12 13">JCM 30275</strain>
    </source>
</reference>
<dbReference type="AlphaFoldDB" id="A0A6N4WL25"/>
<evidence type="ECO:0000256" key="8">
    <source>
        <dbReference type="ARBA" id="ARBA00023136"/>
    </source>
</evidence>
<keyword evidence="4" id="KW-1003">Cell membrane</keyword>
<keyword evidence="3" id="KW-0813">Transport</keyword>
<protein>
    <recommendedName>
        <fullName evidence="9">ABC-type polar-amino-acid transporter</fullName>
        <ecNumber evidence="9">7.4.2.1</ecNumber>
    </recommendedName>
</protein>
<comment type="subcellular location">
    <subcellularLocation>
        <location evidence="1">Cell membrane</location>
        <topology evidence="1">Peripheral membrane protein</topology>
    </subcellularLocation>
</comment>
<dbReference type="InterPro" id="IPR017871">
    <property type="entry name" value="ABC_transporter-like_CS"/>
</dbReference>
<evidence type="ECO:0000256" key="5">
    <source>
        <dbReference type="ARBA" id="ARBA00022741"/>
    </source>
</evidence>